<reference evidence="2 3" key="1">
    <citation type="submission" date="2019-06" db="EMBL/GenBank/DDBJ databases">
        <title>Sequencing the genomes of 1000 actinobacteria strains.</title>
        <authorList>
            <person name="Klenk H.-P."/>
        </authorList>
    </citation>
    <scope>NUCLEOTIDE SEQUENCE [LARGE SCALE GENOMIC DNA]</scope>
    <source>
        <strain evidence="2 3">DSM 45015</strain>
    </source>
</reference>
<gene>
    <name evidence="2" type="ORF">FHX37_2791</name>
</gene>
<comment type="caution">
    <text evidence="2">The sequence shown here is derived from an EMBL/GenBank/DDBJ whole genome shotgun (WGS) entry which is preliminary data.</text>
</comment>
<accession>A0A543NLU6</accession>
<evidence type="ECO:0000313" key="3">
    <source>
        <dbReference type="Proteomes" id="UP000317422"/>
    </source>
</evidence>
<keyword evidence="3" id="KW-1185">Reference proteome</keyword>
<protein>
    <recommendedName>
        <fullName evidence="4">Type VII secretion system (Wss) protein ESAT-6</fullName>
    </recommendedName>
</protein>
<feature type="region of interest" description="Disordered" evidence="1">
    <location>
        <begin position="39"/>
        <end position="109"/>
    </location>
</feature>
<dbReference type="AlphaFoldDB" id="A0A543NLU6"/>
<evidence type="ECO:0000313" key="2">
    <source>
        <dbReference type="EMBL" id="TQN32808.1"/>
    </source>
</evidence>
<name>A0A543NLU6_9ACTN</name>
<organism evidence="2 3">
    <name type="scientific">Haloactinospora alba</name>
    <dbReference type="NCBI Taxonomy" id="405555"/>
    <lineage>
        <taxon>Bacteria</taxon>
        <taxon>Bacillati</taxon>
        <taxon>Actinomycetota</taxon>
        <taxon>Actinomycetes</taxon>
        <taxon>Streptosporangiales</taxon>
        <taxon>Nocardiopsidaceae</taxon>
        <taxon>Haloactinospora</taxon>
    </lineage>
</organism>
<feature type="region of interest" description="Disordered" evidence="1">
    <location>
        <begin position="1"/>
        <end position="20"/>
    </location>
</feature>
<dbReference type="Proteomes" id="UP000317422">
    <property type="component" value="Unassembled WGS sequence"/>
</dbReference>
<dbReference type="RefSeq" id="WP_141924257.1">
    <property type="nucleotide sequence ID" value="NZ_VFQC01000001.1"/>
</dbReference>
<proteinExistence type="predicted"/>
<dbReference type="EMBL" id="VFQC01000001">
    <property type="protein sequence ID" value="TQN32808.1"/>
    <property type="molecule type" value="Genomic_DNA"/>
</dbReference>
<evidence type="ECO:0008006" key="4">
    <source>
        <dbReference type="Google" id="ProtNLM"/>
    </source>
</evidence>
<evidence type="ECO:0000256" key="1">
    <source>
        <dbReference type="SAM" id="MobiDB-lite"/>
    </source>
</evidence>
<dbReference type="OrthoDB" id="3430679at2"/>
<feature type="compositionally biased region" description="Polar residues" evidence="1">
    <location>
        <begin position="58"/>
        <end position="67"/>
    </location>
</feature>
<sequence>MGDIGMNPDSAQEKGKEAESLAAGFRDLELDFSDALQAAKAASGSEPGVSGWNGFADKQSNQMSSVEKQGLDLAENVQSGAAEGANTDNENANKYSGARYGLSRNINIR</sequence>